<reference evidence="1" key="2">
    <citation type="submission" date="2023-05" db="EMBL/GenBank/DDBJ databases">
        <authorList>
            <person name="Fouks B."/>
        </authorList>
    </citation>
    <scope>NUCLEOTIDE SEQUENCE</scope>
    <source>
        <strain evidence="1">Stay&amp;Tobe</strain>
        <tissue evidence="1">Testes</tissue>
    </source>
</reference>
<keyword evidence="2" id="KW-1185">Reference proteome</keyword>
<dbReference type="SUPFAM" id="SSF49785">
    <property type="entry name" value="Galactose-binding domain-like"/>
    <property type="match status" value="1"/>
</dbReference>
<reference evidence="1" key="1">
    <citation type="journal article" date="2023" name="IScience">
        <title>Live-bearing cockroach genome reveals convergent evolutionary mechanisms linked to viviparity in insects and beyond.</title>
        <authorList>
            <person name="Fouks B."/>
            <person name="Harrison M.C."/>
            <person name="Mikhailova A.A."/>
            <person name="Marchal E."/>
            <person name="English S."/>
            <person name="Carruthers M."/>
            <person name="Jennings E.C."/>
            <person name="Chiamaka E.L."/>
            <person name="Frigard R.A."/>
            <person name="Pippel M."/>
            <person name="Attardo G.M."/>
            <person name="Benoit J.B."/>
            <person name="Bornberg-Bauer E."/>
            <person name="Tobe S.S."/>
        </authorList>
    </citation>
    <scope>NUCLEOTIDE SEQUENCE</scope>
    <source>
        <strain evidence="1">Stay&amp;Tobe</strain>
    </source>
</reference>
<dbReference type="GO" id="GO:0042073">
    <property type="term" value="P:intraciliary transport"/>
    <property type="evidence" value="ECO:0007669"/>
    <property type="project" value="InterPro"/>
</dbReference>
<gene>
    <name evidence="1" type="ORF">L9F63_020862</name>
</gene>
<dbReference type="Gene3D" id="2.60.120.260">
    <property type="entry name" value="Galactose-binding domain-like"/>
    <property type="match status" value="1"/>
</dbReference>
<dbReference type="InterPro" id="IPR008979">
    <property type="entry name" value="Galactose-bd-like_sf"/>
</dbReference>
<dbReference type="PANTHER" id="PTHR33906:SF1">
    <property type="entry name" value="INTRAFLAGELLAR TRANSPORT PROTEIN 25 HOMOLOG"/>
    <property type="match status" value="1"/>
</dbReference>
<dbReference type="GO" id="GO:0005929">
    <property type="term" value="C:cilium"/>
    <property type="evidence" value="ECO:0007669"/>
    <property type="project" value="TreeGrafter"/>
</dbReference>
<protein>
    <submittedName>
        <fullName evidence="1">Uncharacterized protein</fullName>
    </submittedName>
</protein>
<evidence type="ECO:0000313" key="1">
    <source>
        <dbReference type="EMBL" id="KAJ9584808.1"/>
    </source>
</evidence>
<dbReference type="PANTHER" id="PTHR33906">
    <property type="entry name" value="INTRAFLAGELLAR TRANSPORT PROTEIN 25 HOMOLOG"/>
    <property type="match status" value="1"/>
</dbReference>
<organism evidence="1 2">
    <name type="scientific">Diploptera punctata</name>
    <name type="common">Pacific beetle cockroach</name>
    <dbReference type="NCBI Taxonomy" id="6984"/>
    <lineage>
        <taxon>Eukaryota</taxon>
        <taxon>Metazoa</taxon>
        <taxon>Ecdysozoa</taxon>
        <taxon>Arthropoda</taxon>
        <taxon>Hexapoda</taxon>
        <taxon>Insecta</taxon>
        <taxon>Pterygota</taxon>
        <taxon>Neoptera</taxon>
        <taxon>Polyneoptera</taxon>
        <taxon>Dictyoptera</taxon>
        <taxon>Blattodea</taxon>
        <taxon>Blaberoidea</taxon>
        <taxon>Blaberidae</taxon>
        <taxon>Diplopterinae</taxon>
        <taxon>Diploptera</taxon>
    </lineage>
</organism>
<dbReference type="EMBL" id="JASPKZ010007355">
    <property type="protein sequence ID" value="KAJ9584808.1"/>
    <property type="molecule type" value="Genomic_DNA"/>
</dbReference>
<dbReference type="AlphaFoldDB" id="A0AAD7ZQF1"/>
<dbReference type="Proteomes" id="UP001233999">
    <property type="component" value="Unassembled WGS sequence"/>
</dbReference>
<dbReference type="GO" id="GO:0030992">
    <property type="term" value="C:intraciliary transport particle B"/>
    <property type="evidence" value="ECO:0007669"/>
    <property type="project" value="InterPro"/>
</dbReference>
<name>A0AAD7ZQF1_DIPPU</name>
<accession>A0AAD7ZQF1</accession>
<comment type="caution">
    <text evidence="1">The sequence shown here is derived from an EMBL/GenBank/DDBJ whole genome shotgun (WGS) entry which is preliminary data.</text>
</comment>
<dbReference type="GO" id="GO:0005813">
    <property type="term" value="C:centrosome"/>
    <property type="evidence" value="ECO:0007669"/>
    <property type="project" value="TreeGrafter"/>
</dbReference>
<dbReference type="InterPro" id="IPR033558">
    <property type="entry name" value="IFT25"/>
</dbReference>
<proteinExistence type="predicted"/>
<evidence type="ECO:0000313" key="2">
    <source>
        <dbReference type="Proteomes" id="UP001233999"/>
    </source>
</evidence>
<sequence length="199" mass="23024">MESTNVYGEEMALSSKGCIISYATSFSDKFRECWKIIDGKRNTYWSTTGLYPHVFILTFPNQFTALAIKIRSYRVKLITIEKSIADIPRDFELLNERKIENTQHQHQVECLYNIPVKVRHLRFTIKSAFDIFCAVYKVEVSGTINEINCENSDNVATSSGVNDKYKEMFQTQSLGSINKDVRREIGRKSQKYRANEKGH</sequence>